<dbReference type="PANTHER" id="PTHR34473:SF3">
    <property type="entry name" value="TRANSMEMBRANE PROTEIN-RELATED"/>
    <property type="match status" value="1"/>
</dbReference>
<evidence type="ECO:0000259" key="2">
    <source>
        <dbReference type="Pfam" id="PF03703"/>
    </source>
</evidence>
<evidence type="ECO:0000313" key="4">
    <source>
        <dbReference type="Proteomes" id="UP000292507"/>
    </source>
</evidence>
<feature type="transmembrane region" description="Helical" evidence="1">
    <location>
        <begin position="352"/>
        <end position="372"/>
    </location>
</feature>
<proteinExistence type="predicted"/>
<sequence>MPPPLPAARRTSPRVVLVHTVTFKQARQLVPVLIPILAATGFGGGMTTVVLLAIGITLLSLAAAALSWWRFSYADGPAAVVVTRGLLSRSVRTVPNDRIRGVEVEEPVVHRLFGLVRVRIDAAAGTAGQDEEVLVDGVPRAEGDRLRVAVLTHRAPAGEPSADDVETPAEEEELFRWRNRWLLYAPLVGSYLALPAAGVAALFRLGDELPDPLLDPLPDVEVPGGWVIALLVAGGLLLLIAGSIIGAAVVNWKFRLVRRGGTLVAVRGLFTRRHTELEIDRIRGASVSQGLGMRWVGAARTGALVTGLADAERRGQLLPLGPRGEGWALAHRLVEDPGPLTAHPPAALRRRIVRALVLGVLVTAGGALLLATTGRWDLLVAGVVLTVLGVPLARGLYAGLGHAVGPRSFSVRSGWLVRTEAVLEQRAVIGWQVRQSWFQRRAGLATVTACVGAGSGGYDAVDMDAAEVPAFTAAASGPWAGALAPAGARD</sequence>
<feature type="transmembrane region" description="Helical" evidence="1">
    <location>
        <begin position="181"/>
        <end position="205"/>
    </location>
</feature>
<organism evidence="3 4">
    <name type="scientific">Blastococcus saxobsidens</name>
    <dbReference type="NCBI Taxonomy" id="138336"/>
    <lineage>
        <taxon>Bacteria</taxon>
        <taxon>Bacillati</taxon>
        <taxon>Actinomycetota</taxon>
        <taxon>Actinomycetes</taxon>
        <taxon>Geodermatophilales</taxon>
        <taxon>Geodermatophilaceae</taxon>
        <taxon>Blastococcus</taxon>
    </lineage>
</organism>
<dbReference type="PIRSF" id="PIRSF026631">
    <property type="entry name" value="UCP026631"/>
    <property type="match status" value="1"/>
</dbReference>
<protein>
    <submittedName>
        <fullName evidence="3">Putative membrane protein</fullName>
    </submittedName>
</protein>
<evidence type="ECO:0000256" key="1">
    <source>
        <dbReference type="SAM" id="Phobius"/>
    </source>
</evidence>
<keyword evidence="1" id="KW-0472">Membrane</keyword>
<keyword evidence="4" id="KW-1185">Reference proteome</keyword>
<dbReference type="InterPro" id="IPR014529">
    <property type="entry name" value="UCP026631"/>
</dbReference>
<name>A0A4Q7YAB4_9ACTN</name>
<dbReference type="Proteomes" id="UP000292507">
    <property type="component" value="Unassembled WGS sequence"/>
</dbReference>
<feature type="domain" description="YdbS-like PH" evidence="2">
    <location>
        <begin position="68"/>
        <end position="147"/>
    </location>
</feature>
<evidence type="ECO:0000313" key="3">
    <source>
        <dbReference type="EMBL" id="RZU33970.1"/>
    </source>
</evidence>
<reference evidence="3 4" key="1">
    <citation type="submission" date="2019-02" db="EMBL/GenBank/DDBJ databases">
        <title>Sequencing the genomes of 1000 actinobacteria strains.</title>
        <authorList>
            <person name="Klenk H.-P."/>
        </authorList>
    </citation>
    <scope>NUCLEOTIDE SEQUENCE [LARGE SCALE GENOMIC DNA]</scope>
    <source>
        <strain evidence="3 4">DSM 44509</strain>
    </source>
</reference>
<feature type="domain" description="YdbS-like PH" evidence="2">
    <location>
        <begin position="403"/>
        <end position="468"/>
    </location>
</feature>
<comment type="caution">
    <text evidence="3">The sequence shown here is derived from an EMBL/GenBank/DDBJ whole genome shotgun (WGS) entry which is preliminary data.</text>
</comment>
<feature type="transmembrane region" description="Helical" evidence="1">
    <location>
        <begin position="225"/>
        <end position="250"/>
    </location>
</feature>
<gene>
    <name evidence="3" type="ORF">BKA19_3716</name>
</gene>
<dbReference type="OrthoDB" id="4121259at2"/>
<keyword evidence="1" id="KW-0812">Transmembrane</keyword>
<dbReference type="Pfam" id="PF03703">
    <property type="entry name" value="bPH_2"/>
    <property type="match status" value="2"/>
</dbReference>
<dbReference type="RefSeq" id="WP_104529211.1">
    <property type="nucleotide sequence ID" value="NZ_POQT01000023.1"/>
</dbReference>
<dbReference type="PANTHER" id="PTHR34473">
    <property type="entry name" value="UPF0699 TRANSMEMBRANE PROTEIN YDBS"/>
    <property type="match status" value="1"/>
</dbReference>
<accession>A0A4Q7YAB4</accession>
<dbReference type="InterPro" id="IPR005182">
    <property type="entry name" value="YdbS-like_PH"/>
</dbReference>
<dbReference type="AlphaFoldDB" id="A0A4Q7YAB4"/>
<dbReference type="EMBL" id="SHKV01000001">
    <property type="protein sequence ID" value="RZU33970.1"/>
    <property type="molecule type" value="Genomic_DNA"/>
</dbReference>
<keyword evidence="1" id="KW-1133">Transmembrane helix</keyword>
<feature type="transmembrane region" description="Helical" evidence="1">
    <location>
        <begin position="378"/>
        <end position="397"/>
    </location>
</feature>
<feature type="transmembrane region" description="Helical" evidence="1">
    <location>
        <begin position="33"/>
        <end position="66"/>
    </location>
</feature>